<name>A0ABM1L3I1_GEKJA</name>
<keyword evidence="4" id="KW-1185">Reference proteome</keyword>
<evidence type="ECO:0000313" key="5">
    <source>
        <dbReference type="RefSeq" id="XP_015280518.1"/>
    </source>
</evidence>
<dbReference type="SMART" id="SM00276">
    <property type="entry name" value="GLECT"/>
    <property type="match status" value="1"/>
</dbReference>
<dbReference type="GeneID" id="107122011"/>
<dbReference type="InterPro" id="IPR001079">
    <property type="entry name" value="Galectin_CRD"/>
</dbReference>
<dbReference type="RefSeq" id="XP_015280518.1">
    <property type="nucleotide sequence ID" value="XM_015425032.1"/>
</dbReference>
<dbReference type="PANTHER" id="PTHR11346">
    <property type="entry name" value="GALECTIN"/>
    <property type="match status" value="1"/>
</dbReference>
<evidence type="ECO:0000259" key="3">
    <source>
        <dbReference type="PROSITE" id="PS51304"/>
    </source>
</evidence>
<dbReference type="Pfam" id="PF00337">
    <property type="entry name" value="Gal-bind_lectin"/>
    <property type="match status" value="1"/>
</dbReference>
<dbReference type="SUPFAM" id="SSF49899">
    <property type="entry name" value="Concanavalin A-like lectins/glucanases"/>
    <property type="match status" value="1"/>
</dbReference>
<dbReference type="SMART" id="SM00908">
    <property type="entry name" value="Gal-bind_lectin"/>
    <property type="match status" value="1"/>
</dbReference>
<dbReference type="PANTHER" id="PTHR11346:SF21">
    <property type="entry name" value="GRIFIN"/>
    <property type="match status" value="1"/>
</dbReference>
<gene>
    <name evidence="5" type="primary">LOC107122011</name>
</gene>
<dbReference type="Gene3D" id="2.60.120.200">
    <property type="match status" value="1"/>
</dbReference>
<organism evidence="4 5">
    <name type="scientific">Gekko japonicus</name>
    <name type="common">Schlegel's Japanese gecko</name>
    <dbReference type="NCBI Taxonomy" id="146911"/>
    <lineage>
        <taxon>Eukaryota</taxon>
        <taxon>Metazoa</taxon>
        <taxon>Chordata</taxon>
        <taxon>Craniata</taxon>
        <taxon>Vertebrata</taxon>
        <taxon>Euteleostomi</taxon>
        <taxon>Lepidosauria</taxon>
        <taxon>Squamata</taxon>
        <taxon>Bifurcata</taxon>
        <taxon>Gekkota</taxon>
        <taxon>Gekkonidae</taxon>
        <taxon>Gekkoninae</taxon>
        <taxon>Gekko</taxon>
    </lineage>
</organism>
<dbReference type="CDD" id="cd00070">
    <property type="entry name" value="GLECT"/>
    <property type="match status" value="1"/>
</dbReference>
<feature type="domain" description="Galectin" evidence="3">
    <location>
        <begin position="85"/>
        <end position="214"/>
    </location>
</feature>
<proteinExistence type="predicted"/>
<reference evidence="5" key="1">
    <citation type="submission" date="2025-08" db="UniProtKB">
        <authorList>
            <consortium name="RefSeq"/>
        </authorList>
    </citation>
    <scope>IDENTIFICATION</scope>
</reference>
<dbReference type="InterPro" id="IPR044156">
    <property type="entry name" value="Galectin-like"/>
</dbReference>
<evidence type="ECO:0000256" key="1">
    <source>
        <dbReference type="ARBA" id="ARBA00022734"/>
    </source>
</evidence>
<sequence length="219" mass="25313">MAAMAVERRRDDPWWPVESNIVRRDPAEVESRRSAVTWRRRHGGAECGHRPAPHGDFQRDAFQRDAFNNPPAPRSVDNQNPHRLFEASFPEGLCPGWNVRVKGETGSRTNEFQINFLCGAGEQIAFHFNPRFQDSVIVCNSFLDNQWGQEVLTDTFPLEAKQPFQIEISSDQDYFHAFVDDSKVLQYEHRQKQLSAISRVQILNDIHISSVEFTRRGLY</sequence>
<accession>A0ABM1L3I1</accession>
<evidence type="ECO:0000256" key="2">
    <source>
        <dbReference type="RuleBase" id="RU102079"/>
    </source>
</evidence>
<evidence type="ECO:0000313" key="4">
    <source>
        <dbReference type="Proteomes" id="UP000694871"/>
    </source>
</evidence>
<dbReference type="InterPro" id="IPR013320">
    <property type="entry name" value="ConA-like_dom_sf"/>
</dbReference>
<dbReference type="Proteomes" id="UP000694871">
    <property type="component" value="Unplaced"/>
</dbReference>
<protein>
    <recommendedName>
        <fullName evidence="2">Galectin</fullName>
    </recommendedName>
</protein>
<dbReference type="PROSITE" id="PS51304">
    <property type="entry name" value="GALECTIN"/>
    <property type="match status" value="1"/>
</dbReference>
<keyword evidence="1 2" id="KW-0430">Lectin</keyword>